<dbReference type="InterPro" id="IPR005135">
    <property type="entry name" value="Endo/exonuclease/phosphatase"/>
</dbReference>
<organism evidence="3 4">
    <name type="scientific">Novosphingobium silvae</name>
    <dbReference type="NCBI Taxonomy" id="2692619"/>
    <lineage>
        <taxon>Bacteria</taxon>
        <taxon>Pseudomonadati</taxon>
        <taxon>Pseudomonadota</taxon>
        <taxon>Alphaproteobacteria</taxon>
        <taxon>Sphingomonadales</taxon>
        <taxon>Sphingomonadaceae</taxon>
        <taxon>Novosphingobium</taxon>
    </lineage>
</organism>
<keyword evidence="3" id="KW-0540">Nuclease</keyword>
<dbReference type="PANTHER" id="PTHR16320">
    <property type="entry name" value="SPHINGOMYELINASE FAMILY MEMBER"/>
    <property type="match status" value="1"/>
</dbReference>
<evidence type="ECO:0000313" key="3">
    <source>
        <dbReference type="EMBL" id="MYL97097.1"/>
    </source>
</evidence>
<gene>
    <name evidence="3" type="ORF">GR702_04830</name>
</gene>
<feature type="domain" description="Endonuclease/exonuclease/phosphatase" evidence="2">
    <location>
        <begin position="40"/>
        <end position="313"/>
    </location>
</feature>
<evidence type="ECO:0000256" key="1">
    <source>
        <dbReference type="SAM" id="SignalP"/>
    </source>
</evidence>
<dbReference type="GO" id="GO:0004767">
    <property type="term" value="F:sphingomyelin phosphodiesterase activity"/>
    <property type="evidence" value="ECO:0007669"/>
    <property type="project" value="InterPro"/>
</dbReference>
<dbReference type="Pfam" id="PF03372">
    <property type="entry name" value="Exo_endo_phos"/>
    <property type="match status" value="1"/>
</dbReference>
<name>A0A7X4GG04_9SPHN</name>
<feature type="chain" id="PRO_5031440426" evidence="1">
    <location>
        <begin position="21"/>
        <end position="323"/>
    </location>
</feature>
<evidence type="ECO:0000313" key="4">
    <source>
        <dbReference type="Proteomes" id="UP000465810"/>
    </source>
</evidence>
<keyword evidence="4" id="KW-1185">Reference proteome</keyword>
<dbReference type="InterPro" id="IPR036691">
    <property type="entry name" value="Endo/exonu/phosph_ase_sf"/>
</dbReference>
<keyword evidence="1" id="KW-0732">Signal</keyword>
<dbReference type="Gene3D" id="3.60.10.10">
    <property type="entry name" value="Endonuclease/exonuclease/phosphatase"/>
    <property type="match status" value="1"/>
</dbReference>
<dbReference type="AlphaFoldDB" id="A0A7X4GG04"/>
<dbReference type="Proteomes" id="UP000465810">
    <property type="component" value="Unassembled WGS sequence"/>
</dbReference>
<dbReference type="EMBL" id="WVTD01000002">
    <property type="protein sequence ID" value="MYL97097.1"/>
    <property type="molecule type" value="Genomic_DNA"/>
</dbReference>
<evidence type="ECO:0000259" key="2">
    <source>
        <dbReference type="Pfam" id="PF03372"/>
    </source>
</evidence>
<sequence>MSIAALAAVTVLNLSRPSPAAAPEWPTLPAMVDDGTLSVMTYNVKGLPFPLAQDRPAALAGIGEALRELRLAGRQPDVIVLQEAFTPEAKAIARRAGYAHVVTGADADTQLEPNGAGDAFLQQASWIHGEGMGRWLDSGLVILSDLPIVRVRSMVFPDTMCAGFDCLAAKGVVIAWVSVPGRERPLAIADTHFNARKAAGVGPERANRAFARQARAARDFISANVDPGDDLVFGGDFNIGKDKARILAARDLVPGGREASALADCSSCAPELHADVAAIRKRGKDKQFYRGALRLKGLEVPLGGARGRALSDHLGYVARYELN</sequence>
<comment type="caution">
    <text evidence="3">The sequence shown here is derived from an EMBL/GenBank/DDBJ whole genome shotgun (WGS) entry which is preliminary data.</text>
</comment>
<feature type="signal peptide" evidence="1">
    <location>
        <begin position="1"/>
        <end position="20"/>
    </location>
</feature>
<keyword evidence="3" id="KW-0255">Endonuclease</keyword>
<keyword evidence="3" id="KW-0378">Hydrolase</keyword>
<dbReference type="PANTHER" id="PTHR16320:SF23">
    <property type="entry name" value="SPHINGOMYELINASE C 1"/>
    <property type="match status" value="1"/>
</dbReference>
<dbReference type="GO" id="GO:0004519">
    <property type="term" value="F:endonuclease activity"/>
    <property type="evidence" value="ECO:0007669"/>
    <property type="project" value="UniProtKB-KW"/>
</dbReference>
<accession>A0A7X4GG04</accession>
<protein>
    <submittedName>
        <fullName evidence="3">Endonuclease</fullName>
    </submittedName>
</protein>
<dbReference type="InterPro" id="IPR038772">
    <property type="entry name" value="Sph/SMPD2-like"/>
</dbReference>
<reference evidence="3 4" key="1">
    <citation type="submission" date="2019-12" db="EMBL/GenBank/DDBJ databases">
        <authorList>
            <person name="Feng G."/>
            <person name="Zhu H."/>
        </authorList>
    </citation>
    <scope>NUCLEOTIDE SEQUENCE [LARGE SCALE GENOMIC DNA]</scope>
    <source>
        <strain evidence="3 4">FGD1</strain>
    </source>
</reference>
<proteinExistence type="predicted"/>
<dbReference type="SUPFAM" id="SSF56219">
    <property type="entry name" value="DNase I-like"/>
    <property type="match status" value="1"/>
</dbReference>